<evidence type="ECO:0000256" key="8">
    <source>
        <dbReference type="ARBA" id="ARBA00022884"/>
    </source>
</evidence>
<dbReference type="EC" id="1.3.1.-" evidence="12"/>
<keyword evidence="9 12" id="KW-0560">Oxidoreductase</keyword>
<comment type="function">
    <text evidence="2 12 13">Catalyzes the synthesis of 5,6-dihydrouridine (D), a modified base found in the D-loop of most tRNAs, via the reduction of the C5-C6 double bond in target uridines.</text>
</comment>
<evidence type="ECO:0000256" key="11">
    <source>
        <dbReference type="ARBA" id="ARBA00048802"/>
    </source>
</evidence>
<evidence type="ECO:0000313" key="17">
    <source>
        <dbReference type="EMBL" id="QFI53905.1"/>
    </source>
</evidence>
<name>A0A5J6WXA4_9GAMM</name>
<dbReference type="HAMAP" id="MF_02042">
    <property type="entry name" value="DusB_subfam"/>
    <property type="match status" value="1"/>
</dbReference>
<evidence type="ECO:0000256" key="1">
    <source>
        <dbReference type="ARBA" id="ARBA00001917"/>
    </source>
</evidence>
<evidence type="ECO:0000256" key="15">
    <source>
        <dbReference type="PIRSR" id="PIRSR006621-2"/>
    </source>
</evidence>
<keyword evidence="15" id="KW-0547">Nucleotide-binding</keyword>
<evidence type="ECO:0000256" key="9">
    <source>
        <dbReference type="ARBA" id="ARBA00023002"/>
    </source>
</evidence>
<keyword evidence="5 12" id="KW-0288">FMN</keyword>
<dbReference type="PANTHER" id="PTHR45846">
    <property type="entry name" value="TRNA-DIHYDROURIDINE(47) SYNTHASE [NAD(P)(+)]-LIKE"/>
    <property type="match status" value="1"/>
</dbReference>
<feature type="binding site" evidence="12 15">
    <location>
        <position position="70"/>
    </location>
    <ligand>
        <name>FMN</name>
        <dbReference type="ChEBI" id="CHEBI:58210"/>
    </ligand>
</feature>
<dbReference type="GO" id="GO:0000049">
    <property type="term" value="F:tRNA binding"/>
    <property type="evidence" value="ECO:0007669"/>
    <property type="project" value="UniProtKB-UniRule"/>
</dbReference>
<dbReference type="InterPro" id="IPR018517">
    <property type="entry name" value="tRNA_hU_synthase_CS"/>
</dbReference>
<dbReference type="Proteomes" id="UP000594034">
    <property type="component" value="Chromosome"/>
</dbReference>
<evidence type="ECO:0000256" key="7">
    <source>
        <dbReference type="ARBA" id="ARBA00022857"/>
    </source>
</evidence>
<evidence type="ECO:0000256" key="6">
    <source>
        <dbReference type="ARBA" id="ARBA00022694"/>
    </source>
</evidence>
<comment type="similarity">
    <text evidence="13">Belongs to the dus family.</text>
</comment>
<keyword evidence="18" id="KW-1185">Reference proteome</keyword>
<feature type="binding site" evidence="12 15">
    <location>
        <position position="139"/>
    </location>
    <ligand>
        <name>FMN</name>
        <dbReference type="ChEBI" id="CHEBI:58210"/>
    </ligand>
</feature>
<evidence type="ECO:0000256" key="14">
    <source>
        <dbReference type="PIRSR" id="PIRSR006621-1"/>
    </source>
</evidence>
<accession>A0A5J6WXA4</accession>
<dbReference type="InterPro" id="IPR004652">
    <property type="entry name" value="DusB-like"/>
</dbReference>
<feature type="domain" description="DUS-like FMN-binding" evidence="16">
    <location>
        <begin position="14"/>
        <end position="315"/>
    </location>
</feature>
<dbReference type="InterPro" id="IPR035587">
    <property type="entry name" value="DUS-like_FMN-bd"/>
</dbReference>
<feature type="binding site" evidence="15">
    <location>
        <position position="169"/>
    </location>
    <ligand>
        <name>FMN</name>
        <dbReference type="ChEBI" id="CHEBI:58210"/>
    </ligand>
</feature>
<comment type="cofactor">
    <cofactor evidence="1 12 13 15">
        <name>FMN</name>
        <dbReference type="ChEBI" id="CHEBI:58210"/>
    </cofactor>
</comment>
<dbReference type="NCBIfam" id="TIGR00737">
    <property type="entry name" value="nifR3_yhdG"/>
    <property type="match status" value="1"/>
</dbReference>
<dbReference type="GO" id="GO:0017150">
    <property type="term" value="F:tRNA dihydrouridine synthase activity"/>
    <property type="evidence" value="ECO:0007669"/>
    <property type="project" value="UniProtKB-UniRule"/>
</dbReference>
<evidence type="ECO:0000256" key="3">
    <source>
        <dbReference type="ARBA" id="ARBA00022555"/>
    </source>
</evidence>
<keyword evidence="3 12" id="KW-0820">tRNA-binding</keyword>
<dbReference type="Pfam" id="PF01207">
    <property type="entry name" value="Dus"/>
    <property type="match status" value="1"/>
</dbReference>
<feature type="binding site" evidence="12 15">
    <location>
        <begin position="16"/>
        <end position="18"/>
    </location>
    <ligand>
        <name>FMN</name>
        <dbReference type="ChEBI" id="CHEBI:58210"/>
    </ligand>
</feature>
<dbReference type="Gene3D" id="3.20.20.70">
    <property type="entry name" value="Aldolase class I"/>
    <property type="match status" value="1"/>
</dbReference>
<dbReference type="SUPFAM" id="SSF51395">
    <property type="entry name" value="FMN-linked oxidoreductases"/>
    <property type="match status" value="1"/>
</dbReference>
<keyword evidence="7 12" id="KW-0521">NADP</keyword>
<gene>
    <name evidence="12 17" type="primary">dusB</name>
    <name evidence="17" type="ORF">FE240_03855</name>
</gene>
<protein>
    <recommendedName>
        <fullName evidence="12">tRNA-dihydrouridine synthase B</fullName>
        <ecNumber evidence="12">1.3.1.-</ecNumber>
    </recommendedName>
</protein>
<dbReference type="InterPro" id="IPR032887">
    <property type="entry name" value="DusB"/>
</dbReference>
<comment type="similarity">
    <text evidence="12">Belongs to the Dus family. DusB subfamily.</text>
</comment>
<reference evidence="17 18" key="1">
    <citation type="submission" date="2019-05" db="EMBL/GenBank/DDBJ databases">
        <title>OXA-830, a novel chromosomally encoded expanded-spectrum class D beta-lactamase in Aeromonas simiae.</title>
        <authorList>
            <person name="Zhou W."/>
            <person name="Chen Q."/>
        </authorList>
    </citation>
    <scope>NUCLEOTIDE SEQUENCE [LARGE SCALE GENOMIC DNA]</scope>
    <source>
        <strain evidence="17 18">A6</strain>
    </source>
</reference>
<comment type="catalytic activity">
    <reaction evidence="10 12">
        <text>a 5,6-dihydrouridine in tRNA + NADP(+) = a uridine in tRNA + NADPH + H(+)</text>
        <dbReference type="Rhea" id="RHEA:23624"/>
        <dbReference type="Rhea" id="RHEA-COMP:13339"/>
        <dbReference type="Rhea" id="RHEA-COMP:13887"/>
        <dbReference type="ChEBI" id="CHEBI:15378"/>
        <dbReference type="ChEBI" id="CHEBI:57783"/>
        <dbReference type="ChEBI" id="CHEBI:58349"/>
        <dbReference type="ChEBI" id="CHEBI:65315"/>
        <dbReference type="ChEBI" id="CHEBI:74443"/>
    </reaction>
</comment>
<dbReference type="EMBL" id="CP040449">
    <property type="protein sequence ID" value="QFI53905.1"/>
    <property type="molecule type" value="Genomic_DNA"/>
</dbReference>
<dbReference type="GO" id="GO:0010181">
    <property type="term" value="F:FMN binding"/>
    <property type="evidence" value="ECO:0007669"/>
    <property type="project" value="UniProtKB-UniRule"/>
</dbReference>
<dbReference type="GO" id="GO:0050660">
    <property type="term" value="F:flavin adenine dinucleotide binding"/>
    <property type="evidence" value="ECO:0007669"/>
    <property type="project" value="InterPro"/>
</dbReference>
<evidence type="ECO:0000256" key="5">
    <source>
        <dbReference type="ARBA" id="ARBA00022643"/>
    </source>
</evidence>
<evidence type="ECO:0000256" key="10">
    <source>
        <dbReference type="ARBA" id="ARBA00048205"/>
    </source>
</evidence>
<dbReference type="PANTHER" id="PTHR45846:SF1">
    <property type="entry name" value="TRNA-DIHYDROURIDINE(47) SYNTHASE [NAD(P)(+)]-LIKE"/>
    <property type="match status" value="1"/>
</dbReference>
<keyword evidence="4 12" id="KW-0285">Flavoprotein</keyword>
<keyword evidence="6 12" id="KW-0819">tRNA processing</keyword>
<feature type="binding site" evidence="12 15">
    <location>
        <begin position="224"/>
        <end position="225"/>
    </location>
    <ligand>
        <name>FMN</name>
        <dbReference type="ChEBI" id="CHEBI:58210"/>
    </ligand>
</feature>
<dbReference type="FunFam" id="3.20.20.70:FF:000051">
    <property type="entry name" value="tRNA-dihydrouridine synthase B"/>
    <property type="match status" value="1"/>
</dbReference>
<keyword evidence="8 12" id="KW-0694">RNA-binding</keyword>
<organism evidence="17 18">
    <name type="scientific">Aeromonas simiae</name>
    <dbReference type="NCBI Taxonomy" id="218936"/>
    <lineage>
        <taxon>Bacteria</taxon>
        <taxon>Pseudomonadati</taxon>
        <taxon>Pseudomonadota</taxon>
        <taxon>Gammaproteobacteria</taxon>
        <taxon>Aeromonadales</taxon>
        <taxon>Aeromonadaceae</taxon>
        <taxon>Aeromonas</taxon>
    </lineage>
</organism>
<sequence>MQIGPHILDAPLIVAPMAGVTDRPFRELCLRLGAGMAVSEMLLANPDVWDSQKTRMRMDHAAEVGVRSVQIAGADPEMMAYAARYNVEHGAQIVDINMGCPAKKVNKKLAGSALLRYPDLVREICHTVVNAVAVPVTLKIRTGWDPDNRNGVEIARIAEDCGIKALAVHGRTRACLYKGNAEYDTIRAIKQAVSIPVVANGDINSPEKARYVLDYTGADAVMIGRAAQGRPWIFREIRHYLATGTLLPPPPRAEVRALMLEHVANLHRFYGDYLGARIARKHVGWYLEEEETGREFRRYFNGLECAEAQLEALDAYFDGLG</sequence>
<dbReference type="InterPro" id="IPR001269">
    <property type="entry name" value="DUS_fam"/>
</dbReference>
<dbReference type="InterPro" id="IPR024036">
    <property type="entry name" value="tRNA-dHydroUridine_Synthase_C"/>
</dbReference>
<dbReference type="InterPro" id="IPR013785">
    <property type="entry name" value="Aldolase_TIM"/>
</dbReference>
<dbReference type="PROSITE" id="PS01136">
    <property type="entry name" value="UPF0034"/>
    <property type="match status" value="1"/>
</dbReference>
<proteinExistence type="inferred from homology"/>
<evidence type="ECO:0000313" key="18">
    <source>
        <dbReference type="Proteomes" id="UP000594034"/>
    </source>
</evidence>
<evidence type="ECO:0000259" key="16">
    <source>
        <dbReference type="Pfam" id="PF01207"/>
    </source>
</evidence>
<evidence type="ECO:0000256" key="13">
    <source>
        <dbReference type="PIRNR" id="PIRNR006621"/>
    </source>
</evidence>
<feature type="active site" description="Proton donor" evidence="12 14">
    <location>
        <position position="100"/>
    </location>
</feature>
<evidence type="ECO:0000256" key="12">
    <source>
        <dbReference type="HAMAP-Rule" id="MF_02042"/>
    </source>
</evidence>
<dbReference type="Gene3D" id="1.10.1200.80">
    <property type="entry name" value="Putative flavin oxidoreducatase, domain 2"/>
    <property type="match status" value="1"/>
</dbReference>
<evidence type="ECO:0000256" key="2">
    <source>
        <dbReference type="ARBA" id="ARBA00002790"/>
    </source>
</evidence>
<evidence type="ECO:0000256" key="4">
    <source>
        <dbReference type="ARBA" id="ARBA00022630"/>
    </source>
</evidence>
<dbReference type="RefSeq" id="WP_193003442.1">
    <property type="nucleotide sequence ID" value="NZ_CP040449.1"/>
</dbReference>
<dbReference type="CDD" id="cd02801">
    <property type="entry name" value="DUS_like_FMN"/>
    <property type="match status" value="1"/>
</dbReference>
<dbReference type="PIRSF" id="PIRSF006621">
    <property type="entry name" value="Dus"/>
    <property type="match status" value="1"/>
</dbReference>
<comment type="catalytic activity">
    <reaction evidence="11 12">
        <text>a 5,6-dihydrouridine in tRNA + NAD(+) = a uridine in tRNA + NADH + H(+)</text>
        <dbReference type="Rhea" id="RHEA:54452"/>
        <dbReference type="Rhea" id="RHEA-COMP:13339"/>
        <dbReference type="Rhea" id="RHEA-COMP:13887"/>
        <dbReference type="ChEBI" id="CHEBI:15378"/>
        <dbReference type="ChEBI" id="CHEBI:57540"/>
        <dbReference type="ChEBI" id="CHEBI:57945"/>
        <dbReference type="ChEBI" id="CHEBI:65315"/>
        <dbReference type="ChEBI" id="CHEBI:74443"/>
    </reaction>
</comment>
<dbReference type="AlphaFoldDB" id="A0A5J6WXA4"/>
<dbReference type="KEGG" id="asim:FE240_03855"/>
<feature type="binding site" evidence="12">
    <location>
        <begin position="200"/>
        <end position="202"/>
    </location>
    <ligand>
        <name>FMN</name>
        <dbReference type="ChEBI" id="CHEBI:58210"/>
    </ligand>
</feature>